<reference evidence="2 3" key="1">
    <citation type="journal article" date="2019" name="Nat. Ecol. Evol.">
        <title>Megaphylogeny resolves global patterns of mushroom evolution.</title>
        <authorList>
            <person name="Varga T."/>
            <person name="Krizsan K."/>
            <person name="Foldi C."/>
            <person name="Dima B."/>
            <person name="Sanchez-Garcia M."/>
            <person name="Sanchez-Ramirez S."/>
            <person name="Szollosi G.J."/>
            <person name="Szarkandi J.G."/>
            <person name="Papp V."/>
            <person name="Albert L."/>
            <person name="Andreopoulos W."/>
            <person name="Angelini C."/>
            <person name="Antonin V."/>
            <person name="Barry K.W."/>
            <person name="Bougher N.L."/>
            <person name="Buchanan P."/>
            <person name="Buyck B."/>
            <person name="Bense V."/>
            <person name="Catcheside P."/>
            <person name="Chovatia M."/>
            <person name="Cooper J."/>
            <person name="Damon W."/>
            <person name="Desjardin D."/>
            <person name="Finy P."/>
            <person name="Geml J."/>
            <person name="Haridas S."/>
            <person name="Hughes K."/>
            <person name="Justo A."/>
            <person name="Karasinski D."/>
            <person name="Kautmanova I."/>
            <person name="Kiss B."/>
            <person name="Kocsube S."/>
            <person name="Kotiranta H."/>
            <person name="LaButti K.M."/>
            <person name="Lechner B.E."/>
            <person name="Liimatainen K."/>
            <person name="Lipzen A."/>
            <person name="Lukacs Z."/>
            <person name="Mihaltcheva S."/>
            <person name="Morgado L.N."/>
            <person name="Niskanen T."/>
            <person name="Noordeloos M.E."/>
            <person name="Ohm R.A."/>
            <person name="Ortiz-Santana B."/>
            <person name="Ovrebo C."/>
            <person name="Racz N."/>
            <person name="Riley R."/>
            <person name="Savchenko A."/>
            <person name="Shiryaev A."/>
            <person name="Soop K."/>
            <person name="Spirin V."/>
            <person name="Szebenyi C."/>
            <person name="Tomsovsky M."/>
            <person name="Tulloss R.E."/>
            <person name="Uehling J."/>
            <person name="Grigoriev I.V."/>
            <person name="Vagvolgyi C."/>
            <person name="Papp T."/>
            <person name="Martin F.M."/>
            <person name="Miettinen O."/>
            <person name="Hibbett D.S."/>
            <person name="Nagy L.G."/>
        </authorList>
    </citation>
    <scope>NUCLEOTIDE SEQUENCE [LARGE SCALE GENOMIC DNA]</scope>
    <source>
        <strain evidence="2 3">CBS 309.79</strain>
    </source>
</reference>
<keyword evidence="3" id="KW-1185">Reference proteome</keyword>
<evidence type="ECO:0000256" key="1">
    <source>
        <dbReference type="SAM" id="MobiDB-lite"/>
    </source>
</evidence>
<accession>A0A5C3QB82</accession>
<dbReference type="Proteomes" id="UP000305067">
    <property type="component" value="Unassembled WGS sequence"/>
</dbReference>
<proteinExistence type="predicted"/>
<name>A0A5C3QB82_9AGAR</name>
<protein>
    <submittedName>
        <fullName evidence="2">Uncharacterized protein</fullName>
    </submittedName>
</protein>
<dbReference type="OrthoDB" id="5396786at2759"/>
<evidence type="ECO:0000313" key="3">
    <source>
        <dbReference type="Proteomes" id="UP000305067"/>
    </source>
</evidence>
<dbReference type="AlphaFoldDB" id="A0A5C3QB82"/>
<evidence type="ECO:0000313" key="2">
    <source>
        <dbReference type="EMBL" id="TFK98457.1"/>
    </source>
</evidence>
<organism evidence="2 3">
    <name type="scientific">Pterulicium gracile</name>
    <dbReference type="NCBI Taxonomy" id="1884261"/>
    <lineage>
        <taxon>Eukaryota</taxon>
        <taxon>Fungi</taxon>
        <taxon>Dikarya</taxon>
        <taxon>Basidiomycota</taxon>
        <taxon>Agaricomycotina</taxon>
        <taxon>Agaricomycetes</taxon>
        <taxon>Agaricomycetidae</taxon>
        <taxon>Agaricales</taxon>
        <taxon>Pleurotineae</taxon>
        <taxon>Pterulaceae</taxon>
        <taxon>Pterulicium</taxon>
    </lineage>
</organism>
<dbReference type="STRING" id="1884261.A0A5C3QB82"/>
<feature type="region of interest" description="Disordered" evidence="1">
    <location>
        <begin position="580"/>
        <end position="600"/>
    </location>
</feature>
<sequence length="629" mass="67175">MADDALNKLGLDEQDVANDVTALVLSALNDASPAHTLQYIARTLAFEGAGQFLDALSLLPILLPSSHAQADSLIDVIGTRASAKEMCIAVQETLSPLANDLIADDGEGDEETSIADAPTQIIRALGLYASSIRRLVLRKKSSHDTLLPLFTQLKDVVRCSQSEFERPASIVILGRTCHVISESVSWARDGIKAGEQDVEHVKSLCLALLDAVLGATYDTLGTAHAQKTLDELFPQFIVPRGRPSAATQSDGGANDVLQDVVTSYMLLGRNPATLVSSASTSTGVSSPSPIPTLVLLAHSKDPNLTSKALEASLATSESHLLPMILDALQTTSGLDAALAIISRACIIPQNQTSSTPASSPTTPTPPLPTSLLPLIPALALVSAAHPFPPIRAVAFRILGAMTTRCDESVRVKVLLGLCGADSIDNTDDDSDWGLDRETEEGHELDVEADIPRMPQAPQMHVAAVGLVKDEVLRALSASAWTTSRFAPTTFLRTFGPVLFIPRPKELFDALYIDGKEVDREALSAFLGGPEAARLVQVFSFLYVLLLRDKENKTGIRSPKVLGTVRRVILDPLRRLLGETTPEVEARGHHHRGDEGDEGYGLDTGVEGMMEAALGMGVERVDGALMELRL</sequence>
<gene>
    <name evidence="2" type="ORF">BDV98DRAFT_606769</name>
</gene>
<dbReference type="EMBL" id="ML178839">
    <property type="protein sequence ID" value="TFK98457.1"/>
    <property type="molecule type" value="Genomic_DNA"/>
</dbReference>